<keyword evidence="1" id="KW-0479">Metal-binding</keyword>
<evidence type="ECO:0000256" key="1">
    <source>
        <dbReference type="PROSITE-ProRule" id="PRU00175"/>
    </source>
</evidence>
<dbReference type="InterPro" id="IPR001841">
    <property type="entry name" value="Znf_RING"/>
</dbReference>
<dbReference type="InterPro" id="IPR013083">
    <property type="entry name" value="Znf_RING/FYVE/PHD"/>
</dbReference>
<gene>
    <name evidence="4" type="ORF">CC80DRAFT_507679</name>
</gene>
<feature type="compositionally biased region" description="Polar residues" evidence="2">
    <location>
        <begin position="1"/>
        <end position="12"/>
    </location>
</feature>
<proteinExistence type="predicted"/>
<reference evidence="4" key="1">
    <citation type="journal article" date="2020" name="Stud. Mycol.">
        <title>101 Dothideomycetes genomes: a test case for predicting lifestyles and emergence of pathogens.</title>
        <authorList>
            <person name="Haridas S."/>
            <person name="Albert R."/>
            <person name="Binder M."/>
            <person name="Bloem J."/>
            <person name="Labutti K."/>
            <person name="Salamov A."/>
            <person name="Andreopoulos B."/>
            <person name="Baker S."/>
            <person name="Barry K."/>
            <person name="Bills G."/>
            <person name="Bluhm B."/>
            <person name="Cannon C."/>
            <person name="Castanera R."/>
            <person name="Culley D."/>
            <person name="Daum C."/>
            <person name="Ezra D."/>
            <person name="Gonzalez J."/>
            <person name="Henrissat B."/>
            <person name="Kuo A."/>
            <person name="Liang C."/>
            <person name="Lipzen A."/>
            <person name="Lutzoni F."/>
            <person name="Magnuson J."/>
            <person name="Mondo S."/>
            <person name="Nolan M."/>
            <person name="Ohm R."/>
            <person name="Pangilinan J."/>
            <person name="Park H.-J."/>
            <person name="Ramirez L."/>
            <person name="Alfaro M."/>
            <person name="Sun H."/>
            <person name="Tritt A."/>
            <person name="Yoshinaga Y."/>
            <person name="Zwiers L.-H."/>
            <person name="Turgeon B."/>
            <person name="Goodwin S."/>
            <person name="Spatafora J."/>
            <person name="Crous P."/>
            <person name="Grigoriev I."/>
        </authorList>
    </citation>
    <scope>NUCLEOTIDE SEQUENCE</scope>
    <source>
        <strain evidence="4">CBS 675.92</strain>
    </source>
</reference>
<accession>A0A6A5TJN8</accession>
<feature type="region of interest" description="Disordered" evidence="2">
    <location>
        <begin position="1"/>
        <end position="25"/>
    </location>
</feature>
<keyword evidence="5" id="KW-1185">Reference proteome</keyword>
<evidence type="ECO:0000256" key="2">
    <source>
        <dbReference type="SAM" id="MobiDB-lite"/>
    </source>
</evidence>
<feature type="domain" description="RING-type" evidence="3">
    <location>
        <begin position="65"/>
        <end position="123"/>
    </location>
</feature>
<evidence type="ECO:0000259" key="3">
    <source>
        <dbReference type="PROSITE" id="PS50089"/>
    </source>
</evidence>
<dbReference type="AlphaFoldDB" id="A0A6A5TJN8"/>
<name>A0A6A5TJN8_9PLEO</name>
<dbReference type="Gene3D" id="3.30.40.10">
    <property type="entry name" value="Zinc/RING finger domain, C3HC4 (zinc finger)"/>
    <property type="match status" value="1"/>
</dbReference>
<dbReference type="OrthoDB" id="2507820at2759"/>
<organism evidence="4 5">
    <name type="scientific">Byssothecium circinans</name>
    <dbReference type="NCBI Taxonomy" id="147558"/>
    <lineage>
        <taxon>Eukaryota</taxon>
        <taxon>Fungi</taxon>
        <taxon>Dikarya</taxon>
        <taxon>Ascomycota</taxon>
        <taxon>Pezizomycotina</taxon>
        <taxon>Dothideomycetes</taxon>
        <taxon>Pleosporomycetidae</taxon>
        <taxon>Pleosporales</taxon>
        <taxon>Massarineae</taxon>
        <taxon>Massarinaceae</taxon>
        <taxon>Byssothecium</taxon>
    </lineage>
</organism>
<evidence type="ECO:0000313" key="4">
    <source>
        <dbReference type="EMBL" id="KAF1952935.1"/>
    </source>
</evidence>
<protein>
    <recommendedName>
        <fullName evidence="3">RING-type domain-containing protein</fullName>
    </recommendedName>
</protein>
<dbReference type="CDD" id="cd16448">
    <property type="entry name" value="RING-H2"/>
    <property type="match status" value="1"/>
</dbReference>
<dbReference type="SUPFAM" id="SSF57850">
    <property type="entry name" value="RING/U-box"/>
    <property type="match status" value="1"/>
</dbReference>
<dbReference type="EMBL" id="ML977007">
    <property type="protein sequence ID" value="KAF1952935.1"/>
    <property type="molecule type" value="Genomic_DNA"/>
</dbReference>
<dbReference type="GO" id="GO:0008270">
    <property type="term" value="F:zinc ion binding"/>
    <property type="evidence" value="ECO:0007669"/>
    <property type="project" value="UniProtKB-KW"/>
</dbReference>
<keyword evidence="1" id="KW-0862">Zinc</keyword>
<evidence type="ECO:0000313" key="5">
    <source>
        <dbReference type="Proteomes" id="UP000800035"/>
    </source>
</evidence>
<dbReference type="PROSITE" id="PS50089">
    <property type="entry name" value="ZF_RING_2"/>
    <property type="match status" value="1"/>
</dbReference>
<dbReference type="Proteomes" id="UP000800035">
    <property type="component" value="Unassembled WGS sequence"/>
</dbReference>
<keyword evidence="1" id="KW-0863">Zinc-finger</keyword>
<sequence length="244" mass="28834">MSTPNNNTASNEVNREVDAEDDDEISIEKVRDRPTRKTVFQGTKYIFPMRNFVAYLENNPNDANCDICHESFRPLEGSPCDSSELDAWIPHRIYKCRTPHLFHHGCISIWFRDHKKQTCPKCRERCYWFEWENIRDKLILDKRALEDLLKEIDPLDEKGNEDRERENWRRILEEELEAILRDISHEFDTIKVPYGNLEGGSDEEYQQEEAIRVRTQVRTRLDDVAVRMNRSLGTTTGGYTCFNS</sequence>